<keyword evidence="4" id="KW-1185">Reference proteome</keyword>
<proteinExistence type="predicted"/>
<reference evidence="1 3" key="1">
    <citation type="submission" date="2015-10" db="EMBL/GenBank/DDBJ databases">
        <title>The cercosporin biosynthetic gene cluster was horizontally transferred to several fungal lineages and shown to be expanded in Cercospora beticola based on microsynteny with recipient genomes.</title>
        <authorList>
            <person name="De Jonge R."/>
            <person name="Ebert M.K."/>
            <person name="Suttle J.C."/>
            <person name="Jurick Ii W.M."/>
            <person name="Secor G.A."/>
            <person name="Thomma B.P."/>
            <person name="Van De Peer Y."/>
            <person name="Bolton M.D."/>
        </authorList>
    </citation>
    <scope>NUCLEOTIDE SEQUENCE [LARGE SCALE GENOMIC DNA]</scope>
    <source>
        <strain evidence="1 3">09-40</strain>
    </source>
</reference>
<dbReference type="EMBL" id="CP134185">
    <property type="protein sequence ID" value="WPA98394.1"/>
    <property type="molecule type" value="Genomic_DNA"/>
</dbReference>
<dbReference type="OrthoDB" id="3634744at2759"/>
<name>A0A2G5HY28_CERBT</name>
<evidence type="ECO:0000313" key="1">
    <source>
        <dbReference type="EMBL" id="PIA97438.1"/>
    </source>
</evidence>
<sequence length="390" mass="43920">MVSTIALTDLAPELVERIAEYVDDAGLRSLRLTCRSIAAKVLRTYSEAHFASRTIMFCDKQSILNAVGAAEHEAFGRYLRKLTIIVDEAYPEGHRTIGHPLSAACSICDAGRKPYSKAARKEDLELLLWHMSKHGKPVELTFLESAHLPPGKYSTLDAYRSGCSRVRLDSPMGLGNFQLGTMLGAARDSNLKISRLAIRTDIWAVSLYHTFFCGPRAKDFEFVLQHLRQFELHYRPCGLRSDYEATSALHNALCSAPKLERLKLHLQEALDGSRQVFDKRLLHRPMSQLKEFHLVATCVLMSDLQQFVDLNPTLRKVDLTRVDFMRGSFSDDLLGEFHIIDAEDIHGPVRQLMIVPGDYDDLWSDDVALMRGVRSTVEAVGSWVGMVMIQ</sequence>
<protein>
    <recommendedName>
        <fullName evidence="5">F-box domain-containing protein</fullName>
    </recommendedName>
</protein>
<dbReference type="Proteomes" id="UP001302367">
    <property type="component" value="Chromosome 2"/>
</dbReference>
<dbReference type="EMBL" id="LKMD01000102">
    <property type="protein sequence ID" value="PIA97438.1"/>
    <property type="molecule type" value="Genomic_DNA"/>
</dbReference>
<evidence type="ECO:0000313" key="4">
    <source>
        <dbReference type="Proteomes" id="UP001302367"/>
    </source>
</evidence>
<evidence type="ECO:0008006" key="5">
    <source>
        <dbReference type="Google" id="ProtNLM"/>
    </source>
</evidence>
<reference evidence="2 4" key="2">
    <citation type="submission" date="2023-09" db="EMBL/GenBank/DDBJ databases">
        <title>Complete-Gapless Cercospora beticola genome.</title>
        <authorList>
            <person name="Wyatt N.A."/>
            <person name="Spanner R.E."/>
            <person name="Bolton M.D."/>
        </authorList>
    </citation>
    <scope>NUCLEOTIDE SEQUENCE [LARGE SCALE GENOMIC DNA]</scope>
    <source>
        <strain evidence="2">Cb09-40</strain>
    </source>
</reference>
<gene>
    <name evidence="1" type="ORF">CB0940_05805</name>
    <name evidence="2" type="ORF">RHO25_003006</name>
</gene>
<accession>A0A2G5HY28</accession>
<dbReference type="Proteomes" id="UP000230605">
    <property type="component" value="Chromosome 2"/>
</dbReference>
<dbReference type="AlphaFoldDB" id="A0A2G5HY28"/>
<organism evidence="1 3">
    <name type="scientific">Cercospora beticola</name>
    <name type="common">Sugarbeet leaf spot fungus</name>
    <dbReference type="NCBI Taxonomy" id="122368"/>
    <lineage>
        <taxon>Eukaryota</taxon>
        <taxon>Fungi</taxon>
        <taxon>Dikarya</taxon>
        <taxon>Ascomycota</taxon>
        <taxon>Pezizomycotina</taxon>
        <taxon>Dothideomycetes</taxon>
        <taxon>Dothideomycetidae</taxon>
        <taxon>Mycosphaerellales</taxon>
        <taxon>Mycosphaerellaceae</taxon>
        <taxon>Cercospora</taxon>
    </lineage>
</organism>
<evidence type="ECO:0000313" key="3">
    <source>
        <dbReference type="Proteomes" id="UP000230605"/>
    </source>
</evidence>
<evidence type="ECO:0000313" key="2">
    <source>
        <dbReference type="EMBL" id="WPA98394.1"/>
    </source>
</evidence>